<accession>A0ABR9N3G8</accession>
<dbReference type="RefSeq" id="WP_192864231.1">
    <property type="nucleotide sequence ID" value="NZ_JADAQT010000105.1"/>
</dbReference>
<dbReference type="Proteomes" id="UP000625527">
    <property type="component" value="Unassembled WGS sequence"/>
</dbReference>
<dbReference type="PANTHER" id="PTHR46553">
    <property type="entry name" value="ADENINE NUCLEOTIDE ALPHA HYDROLASES-LIKE SUPERFAMILY PROTEIN"/>
    <property type="match status" value="1"/>
</dbReference>
<name>A0ABR9N3G8_9MICO</name>
<feature type="domain" description="UspA" evidence="2">
    <location>
        <begin position="9"/>
        <end position="147"/>
    </location>
</feature>
<dbReference type="PRINTS" id="PR01438">
    <property type="entry name" value="UNVRSLSTRESS"/>
</dbReference>
<organism evidence="3 4">
    <name type="scientific">Myceligenerans pegani</name>
    <dbReference type="NCBI Taxonomy" id="2776917"/>
    <lineage>
        <taxon>Bacteria</taxon>
        <taxon>Bacillati</taxon>
        <taxon>Actinomycetota</taxon>
        <taxon>Actinomycetes</taxon>
        <taxon>Micrococcales</taxon>
        <taxon>Promicromonosporaceae</taxon>
        <taxon>Myceligenerans</taxon>
    </lineage>
</organism>
<dbReference type="CDD" id="cd23659">
    <property type="entry name" value="USP_At3g01520-like"/>
    <property type="match status" value="1"/>
</dbReference>
<dbReference type="Gene3D" id="3.40.50.620">
    <property type="entry name" value="HUPs"/>
    <property type="match status" value="2"/>
</dbReference>
<dbReference type="EMBL" id="JADAQT010000105">
    <property type="protein sequence ID" value="MBE1877674.1"/>
    <property type="molecule type" value="Genomic_DNA"/>
</dbReference>
<protein>
    <submittedName>
        <fullName evidence="3">Universal stress protein</fullName>
    </submittedName>
</protein>
<gene>
    <name evidence="3" type="ORF">IHE71_18460</name>
</gene>
<dbReference type="InterPro" id="IPR014729">
    <property type="entry name" value="Rossmann-like_a/b/a_fold"/>
</dbReference>
<sequence length="310" mass="31617">MNGHSTDGHIVVGVDGSPDSVVALDWATTEAQIRETSLLVVYGLHTSVTVGPLGGTTVVPAADDLRQAAEEVLADAGRRVDERAPGVRLDTHLALLPPGDALLEAARDGAGLLVVGTRGLGTAAAIAMGSVSGQVVPHAPCPTVVVPSPEDVPPDDGSIVVGVDGSEHGDAALRFALREAARRSARLVAIHAYRAEAPTLPFFDPGHTEVAVEAEHQHAQAETRAESSVSQLVARAAADVGAAGPEPDVTVRVAEGRAGDVLVELSRDAALTVVGTRGRGEIRAALLGSVSHTVVSHARHPVAVVRADAA</sequence>
<dbReference type="InterPro" id="IPR006015">
    <property type="entry name" value="Universal_stress_UspA"/>
</dbReference>
<evidence type="ECO:0000313" key="3">
    <source>
        <dbReference type="EMBL" id="MBE1877674.1"/>
    </source>
</evidence>
<keyword evidence="4" id="KW-1185">Reference proteome</keyword>
<evidence type="ECO:0000313" key="4">
    <source>
        <dbReference type="Proteomes" id="UP000625527"/>
    </source>
</evidence>
<comment type="caution">
    <text evidence="3">The sequence shown here is derived from an EMBL/GenBank/DDBJ whole genome shotgun (WGS) entry which is preliminary data.</text>
</comment>
<dbReference type="PANTHER" id="PTHR46553:SF3">
    <property type="entry name" value="ADENINE NUCLEOTIDE ALPHA HYDROLASES-LIKE SUPERFAMILY PROTEIN"/>
    <property type="match status" value="1"/>
</dbReference>
<reference evidence="3 4" key="1">
    <citation type="submission" date="2020-10" db="EMBL/GenBank/DDBJ databases">
        <title>Myceligenerans pegani sp. nov., an endophytic actinomycete isolated from Peganum harmala L. in Xinjiang, China.</title>
        <authorList>
            <person name="Xin L."/>
        </authorList>
    </citation>
    <scope>NUCLEOTIDE SEQUENCE [LARGE SCALE GENOMIC DNA]</scope>
    <source>
        <strain evidence="3 4">TRM65318</strain>
    </source>
</reference>
<dbReference type="SUPFAM" id="SSF52402">
    <property type="entry name" value="Adenine nucleotide alpha hydrolases-like"/>
    <property type="match status" value="2"/>
</dbReference>
<dbReference type="InterPro" id="IPR006016">
    <property type="entry name" value="UspA"/>
</dbReference>
<feature type="domain" description="UspA" evidence="2">
    <location>
        <begin position="159"/>
        <end position="306"/>
    </location>
</feature>
<evidence type="ECO:0000256" key="1">
    <source>
        <dbReference type="ARBA" id="ARBA00008791"/>
    </source>
</evidence>
<proteinExistence type="inferred from homology"/>
<dbReference type="CDD" id="cd00293">
    <property type="entry name" value="USP-like"/>
    <property type="match status" value="1"/>
</dbReference>
<dbReference type="Pfam" id="PF00582">
    <property type="entry name" value="Usp"/>
    <property type="match status" value="2"/>
</dbReference>
<evidence type="ECO:0000259" key="2">
    <source>
        <dbReference type="Pfam" id="PF00582"/>
    </source>
</evidence>
<comment type="similarity">
    <text evidence="1">Belongs to the universal stress protein A family.</text>
</comment>